<dbReference type="EMBL" id="BAABHW010000001">
    <property type="protein sequence ID" value="GAA5066560.1"/>
    <property type="molecule type" value="Genomic_DNA"/>
</dbReference>
<gene>
    <name evidence="4" type="ORF">GCM10023209_05320</name>
</gene>
<evidence type="ECO:0000256" key="2">
    <source>
        <dbReference type="SAM" id="MobiDB-lite"/>
    </source>
</evidence>
<evidence type="ECO:0000256" key="1">
    <source>
        <dbReference type="ARBA" id="ARBA00010832"/>
    </source>
</evidence>
<feature type="domain" description="HupH hydrogenase expression protein C-terminal" evidence="3">
    <location>
        <begin position="159"/>
        <end position="276"/>
    </location>
</feature>
<reference evidence="5" key="1">
    <citation type="journal article" date="2019" name="Int. J. Syst. Evol. Microbiol.">
        <title>The Global Catalogue of Microorganisms (GCM) 10K type strain sequencing project: providing services to taxonomists for standard genome sequencing and annotation.</title>
        <authorList>
            <consortium name="The Broad Institute Genomics Platform"/>
            <consortium name="The Broad Institute Genome Sequencing Center for Infectious Disease"/>
            <person name="Wu L."/>
            <person name="Ma J."/>
        </authorList>
    </citation>
    <scope>NUCLEOTIDE SEQUENCE [LARGE SCALE GENOMIC DNA]</scope>
    <source>
        <strain evidence="5">JCM 18015</strain>
    </source>
</reference>
<dbReference type="RefSeq" id="WP_259546823.1">
    <property type="nucleotide sequence ID" value="NZ_BAABHW010000001.1"/>
</dbReference>
<dbReference type="Gene3D" id="3.30.1370.140">
    <property type="entry name" value="HupH hydrogenase expression protein, C-terminal domain"/>
    <property type="match status" value="2"/>
</dbReference>
<evidence type="ECO:0000259" key="3">
    <source>
        <dbReference type="Pfam" id="PF04809"/>
    </source>
</evidence>
<dbReference type="InterPro" id="IPR038527">
    <property type="entry name" value="HupH_C_sf"/>
</dbReference>
<name>A0ABP9KVF6_9RHOB</name>
<accession>A0ABP9KVF6</accession>
<proteinExistence type="inferred from homology"/>
<keyword evidence="5" id="KW-1185">Reference proteome</keyword>
<evidence type="ECO:0000313" key="5">
    <source>
        <dbReference type="Proteomes" id="UP001499910"/>
    </source>
</evidence>
<sequence>MANFHLPPMGFGPGSQTDDADGAPQYMPMPQDMRVYAPHLPEVEDSSAYSPALALLEAIATACDTVAAGGAQVGFDLGDLDTQNRSLMAETLGQGEVSVKLRGVPAIAIQESVFAGVWVLSGHGIDRIEVAAIPEIVTKRGFEVTRPAQGTDTPRNPQVLNAPPLYVELKDKSGAYSQQAELHVVNLSLLPHSEEDLVWLDAALGQGAATILSRGYGNCRVTATALPHVWRVQYFNSMDTLILDTFEVTDLPEVVLAASEDLEDSSKRLRQVLEAIR</sequence>
<dbReference type="Proteomes" id="UP001499910">
    <property type="component" value="Unassembled WGS sequence"/>
</dbReference>
<organism evidence="4 5">
    <name type="scientific">[Roseibacterium] beibuensis</name>
    <dbReference type="NCBI Taxonomy" id="1193142"/>
    <lineage>
        <taxon>Bacteria</taxon>
        <taxon>Pseudomonadati</taxon>
        <taxon>Pseudomonadota</taxon>
        <taxon>Alphaproteobacteria</taxon>
        <taxon>Rhodobacterales</taxon>
        <taxon>Roseobacteraceae</taxon>
        <taxon>Roseicyclus</taxon>
    </lineage>
</organism>
<dbReference type="InterPro" id="IPR006894">
    <property type="entry name" value="HupH_Hydgase_express_prot_C"/>
</dbReference>
<feature type="domain" description="HupH hydrogenase expression protein C-terminal" evidence="3">
    <location>
        <begin position="52"/>
        <end position="140"/>
    </location>
</feature>
<dbReference type="Pfam" id="PF04809">
    <property type="entry name" value="HupH_C"/>
    <property type="match status" value="2"/>
</dbReference>
<evidence type="ECO:0000313" key="4">
    <source>
        <dbReference type="EMBL" id="GAA5066560.1"/>
    </source>
</evidence>
<protein>
    <submittedName>
        <fullName evidence="4">Hydrogenase expression/formation protein</fullName>
    </submittedName>
</protein>
<feature type="region of interest" description="Disordered" evidence="2">
    <location>
        <begin position="1"/>
        <end position="27"/>
    </location>
</feature>
<comment type="similarity">
    <text evidence="1">Belongs to the HupH/HyaF family.</text>
</comment>
<comment type="caution">
    <text evidence="4">The sequence shown here is derived from an EMBL/GenBank/DDBJ whole genome shotgun (WGS) entry which is preliminary data.</text>
</comment>